<accession>A0A368FNC6</accession>
<evidence type="ECO:0000313" key="1">
    <source>
        <dbReference type="EMBL" id="RCN32305.1"/>
    </source>
</evidence>
<reference evidence="1 2" key="1">
    <citation type="submission" date="2014-10" db="EMBL/GenBank/DDBJ databases">
        <title>Draft genome of the hookworm Ancylostoma caninum.</title>
        <authorList>
            <person name="Mitreva M."/>
        </authorList>
    </citation>
    <scope>NUCLEOTIDE SEQUENCE [LARGE SCALE GENOMIC DNA]</scope>
    <source>
        <strain evidence="1 2">Baltimore</strain>
    </source>
</reference>
<evidence type="ECO:0000313" key="2">
    <source>
        <dbReference type="Proteomes" id="UP000252519"/>
    </source>
</evidence>
<keyword evidence="2" id="KW-1185">Reference proteome</keyword>
<comment type="caution">
    <text evidence="1">The sequence shown here is derived from an EMBL/GenBank/DDBJ whole genome shotgun (WGS) entry which is preliminary data.</text>
</comment>
<gene>
    <name evidence="1" type="ORF">ANCCAN_21886</name>
</gene>
<sequence length="76" mass="8792">MGTTDKVNEEIKVIESLVSRWTVSREAVRVAILADSIANDYDCPDYFENREELLDHLQQLRRKSIAFGLYPGTFKE</sequence>
<dbReference type="AlphaFoldDB" id="A0A368FNC6"/>
<proteinExistence type="predicted"/>
<dbReference type="EMBL" id="JOJR01001119">
    <property type="protein sequence ID" value="RCN32305.1"/>
    <property type="molecule type" value="Genomic_DNA"/>
</dbReference>
<name>A0A368FNC6_ANCCA</name>
<dbReference type="Proteomes" id="UP000252519">
    <property type="component" value="Unassembled WGS sequence"/>
</dbReference>
<dbReference type="OrthoDB" id="10357361at2759"/>
<organism evidence="1 2">
    <name type="scientific">Ancylostoma caninum</name>
    <name type="common">Dog hookworm</name>
    <dbReference type="NCBI Taxonomy" id="29170"/>
    <lineage>
        <taxon>Eukaryota</taxon>
        <taxon>Metazoa</taxon>
        <taxon>Ecdysozoa</taxon>
        <taxon>Nematoda</taxon>
        <taxon>Chromadorea</taxon>
        <taxon>Rhabditida</taxon>
        <taxon>Rhabditina</taxon>
        <taxon>Rhabditomorpha</taxon>
        <taxon>Strongyloidea</taxon>
        <taxon>Ancylostomatidae</taxon>
        <taxon>Ancylostomatinae</taxon>
        <taxon>Ancylostoma</taxon>
    </lineage>
</organism>
<protein>
    <submittedName>
        <fullName evidence="1">Uncharacterized protein</fullName>
    </submittedName>
</protein>